<protein>
    <submittedName>
        <fullName evidence="1">Uncharacterized protein</fullName>
    </submittedName>
</protein>
<keyword evidence="2" id="KW-1185">Reference proteome</keyword>
<accession>A0AAV4R1R5</accession>
<proteinExistence type="predicted"/>
<comment type="caution">
    <text evidence="1">The sequence shown here is derived from an EMBL/GenBank/DDBJ whole genome shotgun (WGS) entry which is preliminary data.</text>
</comment>
<dbReference type="EMBL" id="BPLQ01005373">
    <property type="protein sequence ID" value="GIY14511.1"/>
    <property type="molecule type" value="Genomic_DNA"/>
</dbReference>
<reference evidence="1 2" key="1">
    <citation type="submission" date="2021-06" db="EMBL/GenBank/DDBJ databases">
        <title>Caerostris darwini draft genome.</title>
        <authorList>
            <person name="Kono N."/>
            <person name="Arakawa K."/>
        </authorList>
    </citation>
    <scope>NUCLEOTIDE SEQUENCE [LARGE SCALE GENOMIC DNA]</scope>
</reference>
<name>A0AAV4R1R5_9ARAC</name>
<organism evidence="1 2">
    <name type="scientific">Caerostris darwini</name>
    <dbReference type="NCBI Taxonomy" id="1538125"/>
    <lineage>
        <taxon>Eukaryota</taxon>
        <taxon>Metazoa</taxon>
        <taxon>Ecdysozoa</taxon>
        <taxon>Arthropoda</taxon>
        <taxon>Chelicerata</taxon>
        <taxon>Arachnida</taxon>
        <taxon>Araneae</taxon>
        <taxon>Araneomorphae</taxon>
        <taxon>Entelegynae</taxon>
        <taxon>Araneoidea</taxon>
        <taxon>Araneidae</taxon>
        <taxon>Caerostris</taxon>
    </lineage>
</organism>
<evidence type="ECO:0000313" key="2">
    <source>
        <dbReference type="Proteomes" id="UP001054837"/>
    </source>
</evidence>
<gene>
    <name evidence="1" type="ORF">CDAR_520061</name>
</gene>
<sequence>MLGGRTKRALNRGLSPAHTPRHGAVVFNLHGAFNDETMQTILDAQKKNSVSHDRPPLILNLLFTMGSDNIPAGNWYFRYFLQGSRDMAKRKGPKQKLNELRIDL</sequence>
<evidence type="ECO:0000313" key="1">
    <source>
        <dbReference type="EMBL" id="GIY14511.1"/>
    </source>
</evidence>
<dbReference type="AlphaFoldDB" id="A0AAV4R1R5"/>
<dbReference type="Proteomes" id="UP001054837">
    <property type="component" value="Unassembled WGS sequence"/>
</dbReference>